<dbReference type="EMBL" id="LXWW01000559">
    <property type="protein sequence ID" value="OAO12198.1"/>
    <property type="molecule type" value="Genomic_DNA"/>
</dbReference>
<keyword evidence="3" id="KW-0808">Transferase</keyword>
<dbReference type="SUPFAM" id="SSF56112">
    <property type="entry name" value="Protein kinase-like (PK-like)"/>
    <property type="match status" value="1"/>
</dbReference>
<dbReference type="PROSITE" id="PS50011">
    <property type="entry name" value="PROTEIN_KINASE_DOM"/>
    <property type="match status" value="1"/>
</dbReference>
<evidence type="ECO:0000256" key="7">
    <source>
        <dbReference type="ARBA" id="ARBA00047899"/>
    </source>
</evidence>
<evidence type="ECO:0000256" key="6">
    <source>
        <dbReference type="ARBA" id="ARBA00022840"/>
    </source>
</evidence>
<dbReference type="InterPro" id="IPR000719">
    <property type="entry name" value="Prot_kinase_dom"/>
</dbReference>
<dbReference type="PIRSF" id="PIRSF000654">
    <property type="entry name" value="Integrin-linked_kinase"/>
    <property type="match status" value="1"/>
</dbReference>
<evidence type="ECO:0000256" key="3">
    <source>
        <dbReference type="ARBA" id="ARBA00022679"/>
    </source>
</evidence>
<evidence type="ECO:0000256" key="2">
    <source>
        <dbReference type="ARBA" id="ARBA00022527"/>
    </source>
</evidence>
<comment type="catalytic activity">
    <reaction evidence="7">
        <text>L-threonyl-[protein] + ATP = O-phospho-L-threonyl-[protein] + ADP + H(+)</text>
        <dbReference type="Rhea" id="RHEA:46608"/>
        <dbReference type="Rhea" id="RHEA-COMP:11060"/>
        <dbReference type="Rhea" id="RHEA-COMP:11605"/>
        <dbReference type="ChEBI" id="CHEBI:15378"/>
        <dbReference type="ChEBI" id="CHEBI:30013"/>
        <dbReference type="ChEBI" id="CHEBI:30616"/>
        <dbReference type="ChEBI" id="CHEBI:61977"/>
        <dbReference type="ChEBI" id="CHEBI:456216"/>
        <dbReference type="EC" id="2.7.11.1"/>
    </reaction>
</comment>
<dbReference type="PANTHER" id="PTHR48012:SF10">
    <property type="entry name" value="FI20177P1"/>
    <property type="match status" value="1"/>
</dbReference>
<keyword evidence="6" id="KW-0067">ATP-binding</keyword>
<protein>
    <recommendedName>
        <fullName evidence="9">Protein kinase domain-containing protein</fullName>
    </recommendedName>
</protein>
<comment type="similarity">
    <text evidence="1">Belongs to the protein kinase superfamily. STE Ser/Thr protein kinase family. STE20 subfamily.</text>
</comment>
<reference evidence="10 11" key="1">
    <citation type="submission" date="2016-05" db="EMBL/GenBank/DDBJ databases">
        <title>Nuclear genome of Blastocystis sp. subtype 1 NandII.</title>
        <authorList>
            <person name="Gentekaki E."/>
            <person name="Curtis B."/>
            <person name="Stairs C."/>
            <person name="Eme L."/>
            <person name="Herman E."/>
            <person name="Klimes V."/>
            <person name="Arias M.C."/>
            <person name="Elias M."/>
            <person name="Hilliou F."/>
            <person name="Klute M."/>
            <person name="Malik S.-B."/>
            <person name="Pightling A."/>
            <person name="Rachubinski R."/>
            <person name="Salas D."/>
            <person name="Schlacht A."/>
            <person name="Suga H."/>
            <person name="Archibald J."/>
            <person name="Ball S.G."/>
            <person name="Clark G."/>
            <person name="Dacks J."/>
            <person name="Van Der Giezen M."/>
            <person name="Tsaousis A."/>
            <person name="Roger A."/>
        </authorList>
    </citation>
    <scope>NUCLEOTIDE SEQUENCE [LARGE SCALE GENOMIC DNA]</scope>
    <source>
        <strain evidence="11">ATCC 50177 / NandII</strain>
    </source>
</reference>
<evidence type="ECO:0000256" key="1">
    <source>
        <dbReference type="ARBA" id="ARBA00008874"/>
    </source>
</evidence>
<evidence type="ECO:0000313" key="11">
    <source>
        <dbReference type="Proteomes" id="UP000078348"/>
    </source>
</evidence>
<dbReference type="InterPro" id="IPR011009">
    <property type="entry name" value="Kinase-like_dom_sf"/>
</dbReference>
<gene>
    <name evidence="10" type="ORF">AV274_6139</name>
</gene>
<dbReference type="STRING" id="478820.A0A196S530"/>
<dbReference type="Proteomes" id="UP000078348">
    <property type="component" value="Unassembled WGS sequence"/>
</dbReference>
<dbReference type="GO" id="GO:0004674">
    <property type="term" value="F:protein serine/threonine kinase activity"/>
    <property type="evidence" value="ECO:0007669"/>
    <property type="project" value="UniProtKB-KW"/>
</dbReference>
<dbReference type="InterPro" id="IPR050629">
    <property type="entry name" value="STE20/SPS1-PAK"/>
</dbReference>
<proteinExistence type="inferred from homology"/>
<keyword evidence="2" id="KW-0723">Serine/threonine-protein kinase</keyword>
<dbReference type="GO" id="GO:0005524">
    <property type="term" value="F:ATP binding"/>
    <property type="evidence" value="ECO:0007669"/>
    <property type="project" value="UniProtKB-KW"/>
</dbReference>
<evidence type="ECO:0000313" key="10">
    <source>
        <dbReference type="EMBL" id="OAO12198.1"/>
    </source>
</evidence>
<organism evidence="10 11">
    <name type="scientific">Blastocystis sp. subtype 1 (strain ATCC 50177 / NandII)</name>
    <dbReference type="NCBI Taxonomy" id="478820"/>
    <lineage>
        <taxon>Eukaryota</taxon>
        <taxon>Sar</taxon>
        <taxon>Stramenopiles</taxon>
        <taxon>Bigyra</taxon>
        <taxon>Opalozoa</taxon>
        <taxon>Opalinata</taxon>
        <taxon>Blastocystidae</taxon>
        <taxon>Blastocystis</taxon>
    </lineage>
</organism>
<comment type="catalytic activity">
    <reaction evidence="8">
        <text>L-seryl-[protein] + ATP = O-phospho-L-seryl-[protein] + ADP + H(+)</text>
        <dbReference type="Rhea" id="RHEA:17989"/>
        <dbReference type="Rhea" id="RHEA-COMP:9863"/>
        <dbReference type="Rhea" id="RHEA-COMP:11604"/>
        <dbReference type="ChEBI" id="CHEBI:15378"/>
        <dbReference type="ChEBI" id="CHEBI:29999"/>
        <dbReference type="ChEBI" id="CHEBI:30616"/>
        <dbReference type="ChEBI" id="CHEBI:83421"/>
        <dbReference type="ChEBI" id="CHEBI:456216"/>
        <dbReference type="EC" id="2.7.11.1"/>
    </reaction>
</comment>
<evidence type="ECO:0000259" key="9">
    <source>
        <dbReference type="PROSITE" id="PS50011"/>
    </source>
</evidence>
<keyword evidence="5" id="KW-0418">Kinase</keyword>
<dbReference type="Pfam" id="PF00069">
    <property type="entry name" value="Pkinase"/>
    <property type="match status" value="1"/>
</dbReference>
<dbReference type="OrthoDB" id="71777at2759"/>
<evidence type="ECO:0000256" key="8">
    <source>
        <dbReference type="ARBA" id="ARBA00048679"/>
    </source>
</evidence>
<dbReference type="InterPro" id="IPR008271">
    <property type="entry name" value="Ser/Thr_kinase_AS"/>
</dbReference>
<feature type="domain" description="Protein kinase" evidence="9">
    <location>
        <begin position="1"/>
        <end position="203"/>
    </location>
</feature>
<sequence length="222" mass="24614">MLQSCDMPFIVRYFGVEKVDAELWIVMEYCHCGSIGSYLRNGNQFTEDELREIASCCLLGMDYLHRRKIIHRDIKPDNLLISETGVIKLSDFGLAVQLNHSCSKNSMQCGTVLYMAPEVFDGKTVLKSDVWSLGISLMEMAEGKNPFDSMSLAEVTKTVCFGTAPALSSSKWSSSFVDFVGKCLKQNVDIPSLTNIGLINPFIHKEDLTATNISAALSQYTA</sequence>
<dbReference type="PANTHER" id="PTHR48012">
    <property type="entry name" value="STERILE20-LIKE KINASE, ISOFORM B-RELATED"/>
    <property type="match status" value="1"/>
</dbReference>
<dbReference type="Gene3D" id="1.10.510.10">
    <property type="entry name" value="Transferase(Phosphotransferase) domain 1"/>
    <property type="match status" value="1"/>
</dbReference>
<keyword evidence="11" id="KW-1185">Reference proteome</keyword>
<evidence type="ECO:0000256" key="4">
    <source>
        <dbReference type="ARBA" id="ARBA00022741"/>
    </source>
</evidence>
<accession>A0A196S530</accession>
<evidence type="ECO:0000256" key="5">
    <source>
        <dbReference type="ARBA" id="ARBA00022777"/>
    </source>
</evidence>
<dbReference type="GO" id="GO:0005737">
    <property type="term" value="C:cytoplasm"/>
    <property type="evidence" value="ECO:0007669"/>
    <property type="project" value="TreeGrafter"/>
</dbReference>
<dbReference type="PROSITE" id="PS00108">
    <property type="entry name" value="PROTEIN_KINASE_ST"/>
    <property type="match status" value="1"/>
</dbReference>
<comment type="caution">
    <text evidence="10">The sequence shown here is derived from an EMBL/GenBank/DDBJ whole genome shotgun (WGS) entry which is preliminary data.</text>
</comment>
<dbReference type="SMART" id="SM00220">
    <property type="entry name" value="S_TKc"/>
    <property type="match status" value="1"/>
</dbReference>
<dbReference type="AlphaFoldDB" id="A0A196S530"/>
<name>A0A196S530_BLAHN</name>
<keyword evidence="4" id="KW-0547">Nucleotide-binding</keyword>